<evidence type="ECO:0000313" key="4">
    <source>
        <dbReference type="Proteomes" id="UP000288972"/>
    </source>
</evidence>
<dbReference type="Gene3D" id="3.90.580.10">
    <property type="entry name" value="Zinc finger, CHC2-type domain"/>
    <property type="match status" value="1"/>
</dbReference>
<proteinExistence type="predicted"/>
<dbReference type="KEGG" id="bgz:XH91_32745"/>
<evidence type="ECO:0000313" key="3">
    <source>
        <dbReference type="EMBL" id="QAU49666.1"/>
    </source>
</evidence>
<dbReference type="GO" id="GO:0006260">
    <property type="term" value="P:DNA replication"/>
    <property type="evidence" value="ECO:0007669"/>
    <property type="project" value="InterPro"/>
</dbReference>
<gene>
    <name evidence="3" type="ORF">XH91_32745</name>
</gene>
<sequence>MPSKRNGTLSVEVHYGSCPMPFYDFEAIKASTDILKVAEDLQLTLKKSGAGYRCACPACGANNERGLVITPGKGYYCFAQMKGGDVIALVGHTLNIGTKEAAGWLQEMYFTGEGTRTVQSQEAGQVPTVPPKKESREKPAASFNPNAYLAKLRYSDEIAALGISQQDAEAIGIGWSNSGMHKGIAFALRYDTGEIAGFCSVIGGEVKLPKQLLPRTVHVLKRSA</sequence>
<dbReference type="Pfam" id="PF01807">
    <property type="entry name" value="Zn_ribbon_DnaG"/>
    <property type="match status" value="1"/>
</dbReference>
<dbReference type="Proteomes" id="UP000288972">
    <property type="component" value="Chromosome"/>
</dbReference>
<dbReference type="GO" id="GO:0008270">
    <property type="term" value="F:zinc ion binding"/>
    <property type="evidence" value="ECO:0007669"/>
    <property type="project" value="InterPro"/>
</dbReference>
<accession>A0AAE5X6M3</accession>
<reference evidence="3 4" key="1">
    <citation type="submission" date="2018-06" db="EMBL/GenBank/DDBJ databases">
        <title>Comparative genomics of rhizobia nodulating Arachis hypogaea in China.</title>
        <authorList>
            <person name="Li Y."/>
        </authorList>
    </citation>
    <scope>NUCLEOTIDE SEQUENCE [LARGE SCALE GENOMIC DNA]</scope>
    <source>
        <strain evidence="3 4">CCBAU 51670</strain>
    </source>
</reference>
<name>A0AAE5X6M3_9BRAD</name>
<dbReference type="GO" id="GO:0003677">
    <property type="term" value="F:DNA binding"/>
    <property type="evidence" value="ECO:0007669"/>
    <property type="project" value="InterPro"/>
</dbReference>
<dbReference type="SUPFAM" id="SSF57783">
    <property type="entry name" value="Zinc beta-ribbon"/>
    <property type="match status" value="1"/>
</dbReference>
<evidence type="ECO:0000256" key="1">
    <source>
        <dbReference type="SAM" id="MobiDB-lite"/>
    </source>
</evidence>
<feature type="region of interest" description="Disordered" evidence="1">
    <location>
        <begin position="116"/>
        <end position="140"/>
    </location>
</feature>
<dbReference type="InterPro" id="IPR036977">
    <property type="entry name" value="DNA_primase_Znf_CHC2"/>
</dbReference>
<protein>
    <recommendedName>
        <fullName evidence="2">Zinc finger CHC2-type domain-containing protein</fullName>
    </recommendedName>
</protein>
<dbReference type="AlphaFoldDB" id="A0AAE5X6M3"/>
<dbReference type="InterPro" id="IPR002694">
    <property type="entry name" value="Znf_CHC2"/>
</dbReference>
<organism evidence="3 4">
    <name type="scientific">Bradyrhizobium guangzhouense</name>
    <dbReference type="NCBI Taxonomy" id="1325095"/>
    <lineage>
        <taxon>Bacteria</taxon>
        <taxon>Pseudomonadati</taxon>
        <taxon>Pseudomonadota</taxon>
        <taxon>Alphaproteobacteria</taxon>
        <taxon>Hyphomicrobiales</taxon>
        <taxon>Nitrobacteraceae</taxon>
        <taxon>Bradyrhizobium</taxon>
    </lineage>
</organism>
<feature type="domain" description="Zinc finger CHC2-type" evidence="2">
    <location>
        <begin position="26"/>
        <end position="107"/>
    </location>
</feature>
<dbReference type="EMBL" id="CP030053">
    <property type="protein sequence ID" value="QAU49666.1"/>
    <property type="molecule type" value="Genomic_DNA"/>
</dbReference>
<dbReference type="GO" id="GO:0003899">
    <property type="term" value="F:DNA-directed RNA polymerase activity"/>
    <property type="evidence" value="ECO:0007669"/>
    <property type="project" value="InterPro"/>
</dbReference>
<evidence type="ECO:0000259" key="2">
    <source>
        <dbReference type="Pfam" id="PF01807"/>
    </source>
</evidence>